<dbReference type="NCBIfam" id="TIGR01777">
    <property type="entry name" value="yfcH"/>
    <property type="match status" value="1"/>
</dbReference>
<accession>T1AR58</accession>
<reference evidence="3" key="1">
    <citation type="submission" date="2013-08" db="EMBL/GenBank/DDBJ databases">
        <authorList>
            <person name="Mendez C."/>
            <person name="Richter M."/>
            <person name="Ferrer M."/>
            <person name="Sanchez J."/>
        </authorList>
    </citation>
    <scope>NUCLEOTIDE SEQUENCE</scope>
</reference>
<dbReference type="Pfam" id="PF08338">
    <property type="entry name" value="DUF1731"/>
    <property type="match status" value="1"/>
</dbReference>
<protein>
    <recommendedName>
        <fullName evidence="4">TIGR01777 family protein</fullName>
    </recommendedName>
</protein>
<dbReference type="SUPFAM" id="SSF51735">
    <property type="entry name" value="NAD(P)-binding Rossmann-fold domains"/>
    <property type="match status" value="1"/>
</dbReference>
<dbReference type="Pfam" id="PF01370">
    <property type="entry name" value="Epimerase"/>
    <property type="match status" value="1"/>
</dbReference>
<gene>
    <name evidence="3" type="ORF">B1A_10402</name>
</gene>
<dbReference type="Gene3D" id="3.40.50.720">
    <property type="entry name" value="NAD(P)-binding Rossmann-like Domain"/>
    <property type="match status" value="1"/>
</dbReference>
<evidence type="ECO:0008006" key="4">
    <source>
        <dbReference type="Google" id="ProtNLM"/>
    </source>
</evidence>
<dbReference type="InterPro" id="IPR010099">
    <property type="entry name" value="SDR39U1"/>
</dbReference>
<feature type="domain" description="NAD-dependent epimerase/dehydratase" evidence="1">
    <location>
        <begin position="3"/>
        <end position="227"/>
    </location>
</feature>
<name>T1AR58_9ZZZZ</name>
<dbReference type="InterPro" id="IPR036291">
    <property type="entry name" value="NAD(P)-bd_dom_sf"/>
</dbReference>
<evidence type="ECO:0000259" key="1">
    <source>
        <dbReference type="Pfam" id="PF01370"/>
    </source>
</evidence>
<reference evidence="3" key="2">
    <citation type="journal article" date="2014" name="ISME J.">
        <title>Microbial stratification in low pH oxic and suboxic macroscopic growths along an acid mine drainage.</title>
        <authorList>
            <person name="Mendez-Garcia C."/>
            <person name="Mesa V."/>
            <person name="Sprenger R.R."/>
            <person name="Richter M."/>
            <person name="Diez M.S."/>
            <person name="Solano J."/>
            <person name="Bargiela R."/>
            <person name="Golyshina O.V."/>
            <person name="Manteca A."/>
            <person name="Ramos J.L."/>
            <person name="Gallego J.R."/>
            <person name="Llorente I."/>
            <person name="Martins Dos Santos V.A."/>
            <person name="Jensen O.N."/>
            <person name="Pelaez A.I."/>
            <person name="Sanchez J."/>
            <person name="Ferrer M."/>
        </authorList>
    </citation>
    <scope>NUCLEOTIDE SEQUENCE</scope>
</reference>
<feature type="domain" description="DUF1731" evidence="2">
    <location>
        <begin position="255"/>
        <end position="279"/>
    </location>
</feature>
<sequence>MRVAITGGTGLVGRALCERLLDAGHEILVLSRHPGVGRSARERQVAWPGGDTQTYEAGAWQSEVAGCDAVVHLAGASIGQGRWTAAVREQILRSRVVGTRRIVEAMRAGGPTVLVTASAVGYYGDGGDRELVEDAPPGNDFAAGVCRRWEEEAVRAEEASVRVARARLGIVLARHGGALERMLLPFRMFVGGPVGSGRQWISWVHLEDAVSGLMFLLSDAEASGAFNLTAQEPVRSRDFARAIGAAMGRPSYLPAPAVMMRLMFGEMAEVLLLSGQRAL</sequence>
<evidence type="ECO:0000313" key="3">
    <source>
        <dbReference type="EMBL" id="EQD59852.1"/>
    </source>
</evidence>
<comment type="caution">
    <text evidence="3">The sequence shown here is derived from an EMBL/GenBank/DDBJ whole genome shotgun (WGS) entry which is preliminary data.</text>
</comment>
<dbReference type="InterPro" id="IPR001509">
    <property type="entry name" value="Epimerase_deHydtase"/>
</dbReference>
<feature type="non-terminal residue" evidence="3">
    <location>
        <position position="279"/>
    </location>
</feature>
<proteinExistence type="predicted"/>
<dbReference type="EMBL" id="AUZX01007408">
    <property type="protein sequence ID" value="EQD59852.1"/>
    <property type="molecule type" value="Genomic_DNA"/>
</dbReference>
<dbReference type="PANTHER" id="PTHR11092">
    <property type="entry name" value="SUGAR NUCLEOTIDE EPIMERASE RELATED"/>
    <property type="match status" value="1"/>
</dbReference>
<organism evidence="3">
    <name type="scientific">mine drainage metagenome</name>
    <dbReference type="NCBI Taxonomy" id="410659"/>
    <lineage>
        <taxon>unclassified sequences</taxon>
        <taxon>metagenomes</taxon>
        <taxon>ecological metagenomes</taxon>
    </lineage>
</organism>
<dbReference type="InterPro" id="IPR013549">
    <property type="entry name" value="DUF1731"/>
</dbReference>
<dbReference type="AlphaFoldDB" id="T1AR58"/>
<evidence type="ECO:0000259" key="2">
    <source>
        <dbReference type="Pfam" id="PF08338"/>
    </source>
</evidence>
<dbReference type="PANTHER" id="PTHR11092:SF0">
    <property type="entry name" value="EPIMERASE FAMILY PROTEIN SDR39U1"/>
    <property type="match status" value="1"/>
</dbReference>